<protein>
    <submittedName>
        <fullName evidence="2">Uncharacterized protein</fullName>
    </submittedName>
</protein>
<keyword evidence="1" id="KW-0472">Membrane</keyword>
<keyword evidence="1" id="KW-1133">Transmembrane helix</keyword>
<gene>
    <name evidence="2" type="ORF">GH754_08435</name>
</gene>
<evidence type="ECO:0000256" key="1">
    <source>
        <dbReference type="SAM" id="Phobius"/>
    </source>
</evidence>
<dbReference type="AlphaFoldDB" id="A0A6G1X5V9"/>
<dbReference type="EMBL" id="WJNH01000004">
    <property type="protein sequence ID" value="MRG86354.1"/>
    <property type="molecule type" value="Genomic_DNA"/>
</dbReference>
<evidence type="ECO:0000313" key="2">
    <source>
        <dbReference type="EMBL" id="MRG86354.1"/>
    </source>
</evidence>
<keyword evidence="3" id="KW-1185">Reference proteome</keyword>
<feature type="transmembrane region" description="Helical" evidence="1">
    <location>
        <begin position="406"/>
        <end position="426"/>
    </location>
</feature>
<dbReference type="Proteomes" id="UP000480185">
    <property type="component" value="Unassembled WGS sequence"/>
</dbReference>
<organism evidence="2 3">
    <name type="scientific">Salinibacillus xinjiangensis</name>
    <dbReference type="NCBI Taxonomy" id="1229268"/>
    <lineage>
        <taxon>Bacteria</taxon>
        <taxon>Bacillati</taxon>
        <taxon>Bacillota</taxon>
        <taxon>Bacilli</taxon>
        <taxon>Bacillales</taxon>
        <taxon>Bacillaceae</taxon>
        <taxon>Salinibacillus</taxon>
    </lineage>
</organism>
<evidence type="ECO:0000313" key="3">
    <source>
        <dbReference type="Proteomes" id="UP000480185"/>
    </source>
</evidence>
<reference evidence="2 3" key="1">
    <citation type="submission" date="2019-11" db="EMBL/GenBank/DDBJ databases">
        <authorList>
            <person name="Li J."/>
        </authorList>
    </citation>
    <scope>NUCLEOTIDE SEQUENCE [LARGE SCALE GENOMIC DNA]</scope>
    <source>
        <strain evidence="2 3">J4</strain>
    </source>
</reference>
<dbReference type="RefSeq" id="WP_153728262.1">
    <property type="nucleotide sequence ID" value="NZ_WJNH01000004.1"/>
</dbReference>
<comment type="caution">
    <text evidence="2">The sequence shown here is derived from an EMBL/GenBank/DDBJ whole genome shotgun (WGS) entry which is preliminary data.</text>
</comment>
<proteinExistence type="predicted"/>
<dbReference type="OrthoDB" id="9819768at2"/>
<accession>A0A6G1X5V9</accession>
<sequence>MQIKERSNLLEDQNVALTKVTEYIFAPFHTYVFLDLDELKFNKELDVPSKLINSLNSIPITNHNLNAKVQWNREDSNELKKAKGVFANQGQSNSLIYAELIPTEGKGFPILEKVSDKLPQNALSFEKVRFYFRESGVGTCSAKIQIESIDDFNLIELEHISESINKLFKVYFEDICFELTQAYSRVISELSISAFSFDFMPTLKKENKEKACIPWTHRIYHIHDERLFELDNPGQPFKYILTPSKKEDIVDLSIYEDKYIYFGWGHSLILTKDTTKNYVQTQTQVKEYVRLVEIAQSNWQCFDLLSNIVDLARYSFSRNGKKLSFRRLKRDIYEIRFFNKYVDQILDDAREIRVTFDTEKRNLLVEMQKRWNSLDMLSNVQEKMALVENMLDFLYHRLKEQRDDTLNVVLLFITILSMSQIIAIIIDYTQEIFQFSPYMKLFILGNGVLATLLSIFLILRSKS</sequence>
<feature type="transmembrane region" description="Helical" evidence="1">
    <location>
        <begin position="438"/>
        <end position="459"/>
    </location>
</feature>
<name>A0A6G1X5V9_9BACI</name>
<keyword evidence="1" id="KW-0812">Transmembrane</keyword>